<evidence type="ECO:0000313" key="3">
    <source>
        <dbReference type="EMBL" id="PIW15756.1"/>
    </source>
</evidence>
<sequence length="493" mass="54414">MQRSVKTALLALTALTLVSGLPAGAQTAAQAPGYSDVPADHWAAGALKELAEKHQIQLRYPDGEFKGQRALTRYEMAALLVQVLRQLKASEINGSDKALLKALQTEFNKELETLKLELQEDLNTIQDRLDLLDMGLEETKEGILGALAHSLPFNLSGDLAFRHELVTPEFGNFEKATTNTPQTRITLSLNSRGKDVFGYGARLSVGNLRNPGNPWWRLGDFNARVEFALDRFFIVWRPSSFLDLTAGKFQNVFSNSELLMDFDVQPEGAMQQLHFDQISEVFRSFSLTLGETIINMNKVYQGNTFLLSGKADAKLVPLSWMEIDLSAAYHQYIGESVLYTASQLANDNGLSQPIVGNQMTNTLNTAFSILNGAAKVNLQLGELGPLQVSFDYLRNLAAASGNQAYQAGLQWGAARNPGDFFVGYFLKYLEKDAAVSYFVEDQLGGTNLLAHEGQVGVKVWDKTTLFATYQYKDSLTQPGAPIHTLRTGIHQAF</sequence>
<gene>
    <name evidence="3" type="ORF">COW36_15925</name>
</gene>
<dbReference type="InterPro" id="IPR001119">
    <property type="entry name" value="SLH_dom"/>
</dbReference>
<dbReference type="InterPro" id="IPR032638">
    <property type="entry name" value="Porin_5"/>
</dbReference>
<feature type="signal peptide" evidence="1">
    <location>
        <begin position="1"/>
        <end position="25"/>
    </location>
</feature>
<name>A0A2M7G1X0_9BACT</name>
<comment type="caution">
    <text evidence="3">The sequence shown here is derived from an EMBL/GenBank/DDBJ whole genome shotgun (WGS) entry which is preliminary data.</text>
</comment>
<dbReference type="Pfam" id="PF00395">
    <property type="entry name" value="SLH"/>
    <property type="match status" value="1"/>
</dbReference>
<dbReference type="Proteomes" id="UP000231019">
    <property type="component" value="Unassembled WGS sequence"/>
</dbReference>
<reference evidence="3 4" key="1">
    <citation type="submission" date="2017-09" db="EMBL/GenBank/DDBJ databases">
        <title>Depth-based differentiation of microbial function through sediment-hosted aquifers and enrichment of novel symbionts in the deep terrestrial subsurface.</title>
        <authorList>
            <person name="Probst A.J."/>
            <person name="Ladd B."/>
            <person name="Jarett J.K."/>
            <person name="Geller-Mcgrath D.E."/>
            <person name="Sieber C.M."/>
            <person name="Emerson J.B."/>
            <person name="Anantharaman K."/>
            <person name="Thomas B.C."/>
            <person name="Malmstrom R."/>
            <person name="Stieglmeier M."/>
            <person name="Klingl A."/>
            <person name="Woyke T."/>
            <person name="Ryan C.M."/>
            <person name="Banfield J.F."/>
        </authorList>
    </citation>
    <scope>NUCLEOTIDE SEQUENCE [LARGE SCALE GENOMIC DNA]</scope>
    <source>
        <strain evidence="3">CG17_big_fil_post_rev_8_21_14_2_50_48_46</strain>
    </source>
</reference>
<dbReference type="Pfam" id="PF16930">
    <property type="entry name" value="Porin_5"/>
    <property type="match status" value="1"/>
</dbReference>
<proteinExistence type="predicted"/>
<evidence type="ECO:0000259" key="2">
    <source>
        <dbReference type="PROSITE" id="PS51272"/>
    </source>
</evidence>
<organism evidence="3 4">
    <name type="scientific">bacterium (Candidatus Blackallbacteria) CG17_big_fil_post_rev_8_21_14_2_50_48_46</name>
    <dbReference type="NCBI Taxonomy" id="2014261"/>
    <lineage>
        <taxon>Bacteria</taxon>
        <taxon>Candidatus Blackallbacteria</taxon>
    </lineage>
</organism>
<feature type="domain" description="SLH" evidence="2">
    <location>
        <begin position="30"/>
        <end position="94"/>
    </location>
</feature>
<feature type="chain" id="PRO_5014999366" description="SLH domain-containing protein" evidence="1">
    <location>
        <begin position="26"/>
        <end position="493"/>
    </location>
</feature>
<dbReference type="PROSITE" id="PS51272">
    <property type="entry name" value="SLH"/>
    <property type="match status" value="1"/>
</dbReference>
<dbReference type="PANTHER" id="PTHR43308">
    <property type="entry name" value="OUTER MEMBRANE PROTEIN ALPHA-RELATED"/>
    <property type="match status" value="1"/>
</dbReference>
<accession>A0A2M7G1X0</accession>
<dbReference type="InterPro" id="IPR051465">
    <property type="entry name" value="Cell_Envelope_Struct_Comp"/>
</dbReference>
<protein>
    <recommendedName>
        <fullName evidence="2">SLH domain-containing protein</fullName>
    </recommendedName>
</protein>
<dbReference type="EMBL" id="PFFQ01000045">
    <property type="protein sequence ID" value="PIW15756.1"/>
    <property type="molecule type" value="Genomic_DNA"/>
</dbReference>
<dbReference type="PANTHER" id="PTHR43308:SF1">
    <property type="entry name" value="OUTER MEMBRANE PROTEIN ALPHA"/>
    <property type="match status" value="1"/>
</dbReference>
<evidence type="ECO:0000256" key="1">
    <source>
        <dbReference type="SAM" id="SignalP"/>
    </source>
</evidence>
<dbReference type="AlphaFoldDB" id="A0A2M7G1X0"/>
<keyword evidence="1" id="KW-0732">Signal</keyword>
<evidence type="ECO:0000313" key="4">
    <source>
        <dbReference type="Proteomes" id="UP000231019"/>
    </source>
</evidence>